<feature type="domain" description="ABC-type uncharacterised transport system" evidence="4">
    <location>
        <begin position="181"/>
        <end position="491"/>
    </location>
</feature>
<dbReference type="Pfam" id="PF09822">
    <property type="entry name" value="ABC_transp_aux"/>
    <property type="match status" value="1"/>
</dbReference>
<evidence type="ECO:0000256" key="1">
    <source>
        <dbReference type="SAM" id="Coils"/>
    </source>
</evidence>
<dbReference type="eggNOG" id="COG3225">
    <property type="taxonomic scope" value="Bacteria"/>
</dbReference>
<evidence type="ECO:0000256" key="2">
    <source>
        <dbReference type="SAM" id="MobiDB-lite"/>
    </source>
</evidence>
<sequence>MTTHHPPAGQAGKSFLSIGGLLLVLIILVLVNVIASRVNARWDVTEGKLYSLSDGTREILSNLSYDTAIKVFYTRDETHTPVHIKTYARRLMDFLSEYERHGEGKLTIEHYDPEPDSEAEDQAAAYGISGIDLPTGERLYFGLAAVAADQEAVIPMIDPTREEQLEYDITRIIARVQSAEKPTIGIISALPVFGMPMMGMPQEGGPEPWMFVTELRKNHEVREISPGADSIDESVDLLMLIHPKGLSPALQYAVDQYLLRGGNLMVFADPFSVSEPPRSPSKASDGLAALFKAWGVEMDLGKAVVDFDFATRLRGQDNQVETNPFWLSMDADALNRDNIITAQLESLLLPAAGAVLKAPDSPYTFETLVRSSPNAAMSDTMMLQLGAEDLRRDFKAAGTPFDLAVQITGTFKSAFPEGPPRDPESGTDKPGSDEPRNTGNGHLEEGQGPAVVVLVGDADLLFDNYYVSHQNFLGFKISRMFNDNLNFVLNSGEMLIGSQALIGIRSRGTFERPFTRVEALEKAAQARWLVREQELMRRIDDTNRKLEQLEQQKEAAQQLILSEAQEAEIRAFQEERRRINKELKTVRRNLRADIERLGNTVKFINTFLMVFVVAAAGMIYGLRQRLKSRR</sequence>
<evidence type="ECO:0000256" key="3">
    <source>
        <dbReference type="SAM" id="Phobius"/>
    </source>
</evidence>
<dbReference type="AlphaFoldDB" id="S7U545"/>
<keyword evidence="7" id="KW-1185">Reference proteome</keyword>
<evidence type="ECO:0000313" key="7">
    <source>
        <dbReference type="Proteomes" id="UP000014977"/>
    </source>
</evidence>
<feature type="compositionally biased region" description="Basic and acidic residues" evidence="2">
    <location>
        <begin position="419"/>
        <end position="436"/>
    </location>
</feature>
<dbReference type="Pfam" id="PF23357">
    <property type="entry name" value="DUF7088"/>
    <property type="match status" value="1"/>
</dbReference>
<dbReference type="InterPro" id="IPR055396">
    <property type="entry name" value="DUF7088"/>
</dbReference>
<evidence type="ECO:0000313" key="6">
    <source>
        <dbReference type="EMBL" id="EPR44626.1"/>
    </source>
</evidence>
<comment type="caution">
    <text evidence="6">The sequence shown here is derived from an EMBL/GenBank/DDBJ whole genome shotgun (WGS) entry which is preliminary data.</text>
</comment>
<feature type="transmembrane region" description="Helical" evidence="3">
    <location>
        <begin position="15"/>
        <end position="35"/>
    </location>
</feature>
<dbReference type="RefSeq" id="WP_020875325.1">
    <property type="nucleotide sequence ID" value="NZ_ATHJ01000022.1"/>
</dbReference>
<feature type="region of interest" description="Disordered" evidence="2">
    <location>
        <begin position="412"/>
        <end position="445"/>
    </location>
</feature>
<dbReference type="STRING" id="897.B2D07_17315"/>
<dbReference type="OrthoDB" id="9777219at2"/>
<dbReference type="Proteomes" id="UP000014977">
    <property type="component" value="Unassembled WGS sequence"/>
</dbReference>
<feature type="coiled-coil region" evidence="1">
    <location>
        <begin position="532"/>
        <end position="600"/>
    </location>
</feature>
<keyword evidence="3" id="KW-0812">Transmembrane</keyword>
<dbReference type="EMBL" id="ATHJ01000022">
    <property type="protein sequence ID" value="EPR44626.1"/>
    <property type="molecule type" value="Genomic_DNA"/>
</dbReference>
<feature type="transmembrane region" description="Helical" evidence="3">
    <location>
        <begin position="603"/>
        <end position="622"/>
    </location>
</feature>
<keyword evidence="3" id="KW-0472">Membrane</keyword>
<reference evidence="6 7" key="1">
    <citation type="journal article" date="2013" name="Genome Announc.">
        <title>Draft genome sequences for three mercury-methylating, sulfate-reducing bacteria.</title>
        <authorList>
            <person name="Brown S.D."/>
            <person name="Hurt R.A.Jr."/>
            <person name="Gilmour C.C."/>
            <person name="Elias D.A."/>
        </authorList>
    </citation>
    <scope>NUCLEOTIDE SEQUENCE [LARGE SCALE GENOMIC DNA]</scope>
    <source>
        <strain evidence="6 7">DSM 2059</strain>
    </source>
</reference>
<gene>
    <name evidence="6" type="ORF">dsmv_1085</name>
</gene>
<feature type="domain" description="DUF7088" evidence="5">
    <location>
        <begin position="46"/>
        <end position="144"/>
    </location>
</feature>
<accession>S7U545</accession>
<dbReference type="InterPro" id="IPR019196">
    <property type="entry name" value="ABC_transp_unknown"/>
</dbReference>
<organism evidence="6 7">
    <name type="scientific">Desulfococcus multivorans DSM 2059</name>
    <dbReference type="NCBI Taxonomy" id="1121405"/>
    <lineage>
        <taxon>Bacteria</taxon>
        <taxon>Pseudomonadati</taxon>
        <taxon>Thermodesulfobacteriota</taxon>
        <taxon>Desulfobacteria</taxon>
        <taxon>Desulfobacterales</taxon>
        <taxon>Desulfococcaceae</taxon>
        <taxon>Desulfococcus</taxon>
    </lineage>
</organism>
<evidence type="ECO:0000259" key="5">
    <source>
        <dbReference type="Pfam" id="PF23357"/>
    </source>
</evidence>
<name>S7U545_DESML</name>
<protein>
    <submittedName>
        <fullName evidence="6">ABC-type uncharacterized transport system</fullName>
    </submittedName>
</protein>
<keyword evidence="1" id="KW-0175">Coiled coil</keyword>
<evidence type="ECO:0000259" key="4">
    <source>
        <dbReference type="Pfam" id="PF09822"/>
    </source>
</evidence>
<proteinExistence type="predicted"/>
<keyword evidence="3" id="KW-1133">Transmembrane helix</keyword>